<gene>
    <name evidence="2" type="ORF">Tci_283015</name>
</gene>
<accession>A0A699H5P9</accession>
<feature type="domain" description="Reverse transcriptase Ty1/copia-type" evidence="1">
    <location>
        <begin position="4"/>
        <end position="131"/>
    </location>
</feature>
<sequence length="133" mass="15636">MKDNQVWRLVDLSPNGKTVGSKWLFKKKTDMDGNVHTYKARIVEKGFTQTYRVDYAETFLPVADIRAIRILIAIVVFYDYEIWKMDVKSAFLNGYLDEDIYMVKHKGFIDPKHPRKVCKLQRSIYGLKQALRS</sequence>
<protein>
    <submittedName>
        <fullName evidence="2">Retrotransposon protein, putative, Ty1-copia subclass</fullName>
    </submittedName>
</protein>
<evidence type="ECO:0000259" key="1">
    <source>
        <dbReference type="Pfam" id="PF07727"/>
    </source>
</evidence>
<dbReference type="InterPro" id="IPR043502">
    <property type="entry name" value="DNA/RNA_pol_sf"/>
</dbReference>
<reference evidence="2" key="1">
    <citation type="journal article" date="2019" name="Sci. Rep.">
        <title>Draft genome of Tanacetum cinerariifolium, the natural source of mosquito coil.</title>
        <authorList>
            <person name="Yamashiro T."/>
            <person name="Shiraishi A."/>
            <person name="Satake H."/>
            <person name="Nakayama K."/>
        </authorList>
    </citation>
    <scope>NUCLEOTIDE SEQUENCE</scope>
</reference>
<comment type="caution">
    <text evidence="2">The sequence shown here is derived from an EMBL/GenBank/DDBJ whole genome shotgun (WGS) entry which is preliminary data.</text>
</comment>
<evidence type="ECO:0000313" key="2">
    <source>
        <dbReference type="EMBL" id="GEX11040.1"/>
    </source>
</evidence>
<dbReference type="InterPro" id="IPR013103">
    <property type="entry name" value="RVT_2"/>
</dbReference>
<dbReference type="Pfam" id="PF07727">
    <property type="entry name" value="RVT_2"/>
    <property type="match status" value="1"/>
</dbReference>
<proteinExistence type="predicted"/>
<organism evidence="2">
    <name type="scientific">Tanacetum cinerariifolium</name>
    <name type="common">Dalmatian daisy</name>
    <name type="synonym">Chrysanthemum cinerariifolium</name>
    <dbReference type="NCBI Taxonomy" id="118510"/>
    <lineage>
        <taxon>Eukaryota</taxon>
        <taxon>Viridiplantae</taxon>
        <taxon>Streptophyta</taxon>
        <taxon>Embryophyta</taxon>
        <taxon>Tracheophyta</taxon>
        <taxon>Spermatophyta</taxon>
        <taxon>Magnoliopsida</taxon>
        <taxon>eudicotyledons</taxon>
        <taxon>Gunneridae</taxon>
        <taxon>Pentapetalae</taxon>
        <taxon>asterids</taxon>
        <taxon>campanulids</taxon>
        <taxon>Asterales</taxon>
        <taxon>Asteraceae</taxon>
        <taxon>Asteroideae</taxon>
        <taxon>Anthemideae</taxon>
        <taxon>Anthemidinae</taxon>
        <taxon>Tanacetum</taxon>
    </lineage>
</organism>
<dbReference type="EMBL" id="BKCJ010090026">
    <property type="protein sequence ID" value="GEX11040.1"/>
    <property type="molecule type" value="Genomic_DNA"/>
</dbReference>
<dbReference type="AlphaFoldDB" id="A0A699H5P9"/>
<dbReference type="SUPFAM" id="SSF56672">
    <property type="entry name" value="DNA/RNA polymerases"/>
    <property type="match status" value="1"/>
</dbReference>
<name>A0A699H5P9_TANCI</name>